<name>A0A3P6AHJ9_BRACM</name>
<evidence type="ECO:0000313" key="1">
    <source>
        <dbReference type="EMBL" id="VDC91962.1"/>
    </source>
</evidence>
<dbReference type="EMBL" id="LR031573">
    <property type="protein sequence ID" value="VDC91962.1"/>
    <property type="molecule type" value="Genomic_DNA"/>
</dbReference>
<dbReference type="AlphaFoldDB" id="A0A3P6AHJ9"/>
<organism evidence="1">
    <name type="scientific">Brassica campestris</name>
    <name type="common">Field mustard</name>
    <dbReference type="NCBI Taxonomy" id="3711"/>
    <lineage>
        <taxon>Eukaryota</taxon>
        <taxon>Viridiplantae</taxon>
        <taxon>Streptophyta</taxon>
        <taxon>Embryophyta</taxon>
        <taxon>Tracheophyta</taxon>
        <taxon>Spermatophyta</taxon>
        <taxon>Magnoliopsida</taxon>
        <taxon>eudicotyledons</taxon>
        <taxon>Gunneridae</taxon>
        <taxon>Pentapetalae</taxon>
        <taxon>rosids</taxon>
        <taxon>malvids</taxon>
        <taxon>Brassicales</taxon>
        <taxon>Brassicaceae</taxon>
        <taxon>Brassiceae</taxon>
        <taxon>Brassica</taxon>
    </lineage>
</organism>
<accession>A0A3P6AHJ9</accession>
<gene>
    <name evidence="1" type="ORF">BRAA02T08586Z</name>
</gene>
<sequence>MVSHVQKSNGRSRGQLRMQSLGTSTISWLLCLLFHSGEIRGQEESN</sequence>
<reference evidence="1" key="1">
    <citation type="submission" date="2018-11" db="EMBL/GenBank/DDBJ databases">
        <authorList>
            <consortium name="Genoscope - CEA"/>
            <person name="William W."/>
        </authorList>
    </citation>
    <scope>NUCLEOTIDE SEQUENCE</scope>
</reference>
<protein>
    <submittedName>
        <fullName evidence="1">Uncharacterized protein</fullName>
    </submittedName>
</protein>
<proteinExistence type="predicted"/>